<evidence type="ECO:0000256" key="1">
    <source>
        <dbReference type="SAM" id="Phobius"/>
    </source>
</evidence>
<dbReference type="AlphaFoldDB" id="A0A0T9MGD4"/>
<reference evidence="2 3" key="1">
    <citation type="submission" date="2015-03" db="EMBL/GenBank/DDBJ databases">
        <authorList>
            <person name="Murphy D."/>
        </authorList>
    </citation>
    <scope>NUCLEOTIDE SEQUENCE [LARGE SCALE GENOMIC DNA]</scope>
    <source>
        <strain evidence="2 3">BR165/97</strain>
    </source>
</reference>
<dbReference type="EMBL" id="CPZJ01000012">
    <property type="protein sequence ID" value="CNG08437.1"/>
    <property type="molecule type" value="Genomic_DNA"/>
</dbReference>
<evidence type="ECO:0000313" key="3">
    <source>
        <dbReference type="Proteomes" id="UP000038750"/>
    </source>
</evidence>
<dbReference type="STRING" id="631.CH53_2374"/>
<evidence type="ECO:0000313" key="2">
    <source>
        <dbReference type="EMBL" id="CNG08437.1"/>
    </source>
</evidence>
<sequence>MIKNRLLHVKVRLLVSLIKNEQGAILFPFIIFLPLIIGLIFFSFELAHFLQKKTKLSDAMEQATLALTVENNNSTPSAAQITKNAEIVSSYAQAYLPAETFSTPTINIIYNNGRVEYGAEINMSYSAKFLSNIQVTNLSTIINATDRGAARKNIISAPIEKTDVVFVADYSGSMDEHFNDDNNEPQKIVALREIFNRLNDNILKNENIRTIGFIPFSWGTKNRVENGTRIMEYCHLPFVPKKHSPNGDYLRKYTLSGLKQFPGLERLEHIDHIAYAKITEEIYNNTKNKIDELNIEDAKSADTFLFRSKQIIQQLNQLEIIEENINYDATINSILHNSPGTPPKTINIPINDILNNYVCLNKTKSYSLNENHSNEIINDMIKMTPLGGTLISSGILSANNLFNENRSNDNKKLMIILSDGDDSFDKKYKENKGFYVTQNLIKKGMCERIKENGVTMAFIAIGYKPLYDTKSPRYIDWKECVGEKNYYEAQNTYELEADLLQALGTVDTSEVGRNIPKS</sequence>
<keyword evidence="1" id="KW-0812">Transmembrane</keyword>
<dbReference type="Proteomes" id="UP000038750">
    <property type="component" value="Unassembled WGS sequence"/>
</dbReference>
<dbReference type="RefSeq" id="WP_050073897.1">
    <property type="nucleotide sequence ID" value="NZ_CPZJ01000012.1"/>
</dbReference>
<dbReference type="Gene3D" id="3.40.50.410">
    <property type="entry name" value="von Willebrand factor, type A domain"/>
    <property type="match status" value="1"/>
</dbReference>
<accession>A0A0T9MGD4</accession>
<organism evidence="2 3">
    <name type="scientific">Yersinia intermedia</name>
    <dbReference type="NCBI Taxonomy" id="631"/>
    <lineage>
        <taxon>Bacteria</taxon>
        <taxon>Pseudomonadati</taxon>
        <taxon>Pseudomonadota</taxon>
        <taxon>Gammaproteobacteria</taxon>
        <taxon>Enterobacterales</taxon>
        <taxon>Yersiniaceae</taxon>
        <taxon>Yersinia</taxon>
    </lineage>
</organism>
<name>A0A0T9MGD4_YERIN</name>
<proteinExistence type="predicted"/>
<keyword evidence="1" id="KW-0472">Membrane</keyword>
<feature type="transmembrane region" description="Helical" evidence="1">
    <location>
        <begin position="25"/>
        <end position="47"/>
    </location>
</feature>
<gene>
    <name evidence="2" type="primary">tadG</name>
    <name evidence="2" type="ORF">ERS008530_02892</name>
</gene>
<dbReference type="OrthoDB" id="5670502at2"/>
<dbReference type="SUPFAM" id="SSF53300">
    <property type="entry name" value="vWA-like"/>
    <property type="match status" value="1"/>
</dbReference>
<keyword evidence="1" id="KW-1133">Transmembrane helix</keyword>
<protein>
    <submittedName>
        <fullName evidence="2">Putative tight adherance operon protein</fullName>
    </submittedName>
</protein>
<dbReference type="InterPro" id="IPR036465">
    <property type="entry name" value="vWFA_dom_sf"/>
</dbReference>